<dbReference type="Proteomes" id="UP000033058">
    <property type="component" value="Chromosome"/>
</dbReference>
<gene>
    <name evidence="2" type="ORF">MSMAW_2282</name>
</gene>
<feature type="transmembrane region" description="Helical" evidence="1">
    <location>
        <begin position="362"/>
        <end position="382"/>
    </location>
</feature>
<keyword evidence="1" id="KW-0812">Transmembrane</keyword>
<sequence length="476" mass="55181">MEAEFVLIGVLVIFLIITVPAGIFYYSHKIYTKSYTFNDFAKWLFLCFLFFFLYLTGEPSLTYGSILGITLGYFGFLLAFINLFFLLRIEERGFEHKYSNGFFISLIVYLMLVASYFLSKFPVFSPISLMIALNSSINLLSILLFLGYNVKIVYNKLIKNERIKYPIILPCLLFSILLTQSVINGIRNSLHFIFLLTLLVLSICLVFYPDWLKKWLKNVSKKDYVNQNDKKNSILNTFSKIISDRILNREIPIEESEYPLNDEIRNAIINSKSLDIINRDLKQLEFMLLCANQQADTLNNEFNASLSFAIAGITLMLAPFLGMLYSFFIYVDSFQMHLFTVIPNFQPFFEQILSKFDDSTQLLVLLILLFIIISIPSLFISLFEPNSKTKMWIYKSKITSGLYELIPIITFAGLVIKWALSSELDPVDFSLFCTGLMFHTEAYLTILPNRKRLINANKIILDLNNKIIFYEENECK</sequence>
<organism evidence="2 3">
    <name type="scientific">Methanosarcina mazei WWM610</name>
    <dbReference type="NCBI Taxonomy" id="1434117"/>
    <lineage>
        <taxon>Archaea</taxon>
        <taxon>Methanobacteriati</taxon>
        <taxon>Methanobacteriota</taxon>
        <taxon>Stenosarchaea group</taxon>
        <taxon>Methanomicrobia</taxon>
        <taxon>Methanosarcinales</taxon>
        <taxon>Methanosarcinaceae</taxon>
        <taxon>Methanosarcina</taxon>
    </lineage>
</organism>
<feature type="transmembrane region" description="Helical" evidence="1">
    <location>
        <begin position="6"/>
        <end position="28"/>
    </location>
</feature>
<dbReference type="EMBL" id="CP009509">
    <property type="protein sequence ID" value="AKB41273.1"/>
    <property type="molecule type" value="Genomic_DNA"/>
</dbReference>
<evidence type="ECO:0000313" key="2">
    <source>
        <dbReference type="EMBL" id="AKB41273.1"/>
    </source>
</evidence>
<feature type="transmembrane region" description="Helical" evidence="1">
    <location>
        <begin position="402"/>
        <end position="420"/>
    </location>
</feature>
<dbReference type="GeneID" id="24852030"/>
<feature type="transmembrane region" description="Helical" evidence="1">
    <location>
        <begin position="40"/>
        <end position="57"/>
    </location>
</feature>
<feature type="transmembrane region" description="Helical" evidence="1">
    <location>
        <begin position="192"/>
        <end position="212"/>
    </location>
</feature>
<dbReference type="PATRIC" id="fig|1434117.4.peg.2917"/>
<dbReference type="AlphaFoldDB" id="A0A0E3PZS7"/>
<accession>A0A0E3PZS7</accession>
<feature type="transmembrane region" description="Helical" evidence="1">
    <location>
        <begin position="124"/>
        <end position="146"/>
    </location>
</feature>
<evidence type="ECO:0000313" key="3">
    <source>
        <dbReference type="Proteomes" id="UP000033058"/>
    </source>
</evidence>
<keyword evidence="1" id="KW-1133">Transmembrane helix</keyword>
<feature type="transmembrane region" description="Helical" evidence="1">
    <location>
        <begin position="167"/>
        <end position="186"/>
    </location>
</feature>
<feature type="transmembrane region" description="Helical" evidence="1">
    <location>
        <begin position="63"/>
        <end position="86"/>
    </location>
</feature>
<name>A0A0E3PZS7_METMZ</name>
<reference evidence="2 3" key="1">
    <citation type="submission" date="2014-07" db="EMBL/GenBank/DDBJ databases">
        <title>Methanogenic archaea and the global carbon cycle.</title>
        <authorList>
            <person name="Henriksen J.R."/>
            <person name="Luke J."/>
            <person name="Reinhart S."/>
            <person name="Benedict M.N."/>
            <person name="Youngblut N.D."/>
            <person name="Metcalf M.E."/>
            <person name="Whitaker R.J."/>
            <person name="Metcalf W.W."/>
        </authorList>
    </citation>
    <scope>NUCLEOTIDE SEQUENCE [LARGE SCALE GENOMIC DNA]</scope>
    <source>
        <strain evidence="2 3">WWM610</strain>
    </source>
</reference>
<feature type="transmembrane region" description="Helical" evidence="1">
    <location>
        <begin position="98"/>
        <end position="118"/>
    </location>
</feature>
<protein>
    <submittedName>
        <fullName evidence="2">Uncharacterized protein</fullName>
    </submittedName>
</protein>
<keyword evidence="1" id="KW-0472">Membrane</keyword>
<proteinExistence type="predicted"/>
<dbReference type="RefSeq" id="WP_048052970.1">
    <property type="nucleotide sequence ID" value="NZ_CP009509.1"/>
</dbReference>
<dbReference type="HOGENOM" id="CLU_573204_0_0_2"/>
<feature type="transmembrane region" description="Helical" evidence="1">
    <location>
        <begin position="308"/>
        <end position="331"/>
    </location>
</feature>
<evidence type="ECO:0000256" key="1">
    <source>
        <dbReference type="SAM" id="Phobius"/>
    </source>
</evidence>